<dbReference type="EMBL" id="FLUL01000001">
    <property type="protein sequence ID" value="SBW02110.1"/>
    <property type="molecule type" value="Genomic_DNA"/>
</dbReference>
<name>A0A212JRP3_9BACT</name>
<organism evidence="1">
    <name type="scientific">uncultured Dysgonomonas sp</name>
    <dbReference type="NCBI Taxonomy" id="206096"/>
    <lineage>
        <taxon>Bacteria</taxon>
        <taxon>Pseudomonadati</taxon>
        <taxon>Bacteroidota</taxon>
        <taxon>Bacteroidia</taxon>
        <taxon>Bacteroidales</taxon>
        <taxon>Dysgonomonadaceae</taxon>
        <taxon>Dysgonomonas</taxon>
        <taxon>environmental samples</taxon>
    </lineage>
</organism>
<reference evidence="1" key="1">
    <citation type="submission" date="2016-04" db="EMBL/GenBank/DDBJ databases">
        <authorList>
            <person name="Evans L.H."/>
            <person name="Alamgir A."/>
            <person name="Owens N."/>
            <person name="Weber N.D."/>
            <person name="Virtaneva K."/>
            <person name="Barbian K."/>
            <person name="Babar A."/>
            <person name="Rosenke K."/>
        </authorList>
    </citation>
    <scope>NUCLEOTIDE SEQUENCE</scope>
    <source>
        <strain evidence="1">86-2</strain>
    </source>
</reference>
<gene>
    <name evidence="1" type="ORF">KL86DYS2_12186</name>
</gene>
<proteinExistence type="predicted"/>
<dbReference type="AlphaFoldDB" id="A0A212JRP3"/>
<evidence type="ECO:0000313" key="1">
    <source>
        <dbReference type="EMBL" id="SBW02110.1"/>
    </source>
</evidence>
<accession>A0A212JRP3</accession>
<protein>
    <submittedName>
        <fullName evidence="1">Uncharacterized protein</fullName>
    </submittedName>
</protein>
<sequence length="68" mass="8062">MAIAYLLQLPVGGGINCSSVGEEIFWKTTRKGRELNLFTIFIISDFTFRKFQNKLFFIFDYFRKRITN</sequence>